<dbReference type="SUPFAM" id="SSF144052">
    <property type="entry name" value="Thermophilic metalloprotease-like"/>
    <property type="match status" value="1"/>
</dbReference>
<reference evidence="2 3" key="1">
    <citation type="submission" date="2023-07" db="EMBL/GenBank/DDBJ databases">
        <title>Genomic Encyclopedia of Type Strains, Phase IV (KMG-IV): sequencing the most valuable type-strain genomes for metagenomic binning, comparative biology and taxonomic classification.</title>
        <authorList>
            <person name="Goeker M."/>
        </authorList>
    </citation>
    <scope>NUCLEOTIDE SEQUENCE [LARGE SCALE GENOMIC DNA]</scope>
    <source>
        <strain evidence="2 3">DSM 25963</strain>
    </source>
</reference>
<dbReference type="Proteomes" id="UP001223886">
    <property type="component" value="Unassembled WGS sequence"/>
</dbReference>
<evidence type="ECO:0000256" key="1">
    <source>
        <dbReference type="ARBA" id="ARBA00022723"/>
    </source>
</evidence>
<dbReference type="PANTHER" id="PTHR34448:SF1">
    <property type="entry name" value="BLL6088 PROTEIN"/>
    <property type="match status" value="1"/>
</dbReference>
<name>A0ABT9M6N1_9THEO</name>
<evidence type="ECO:0000313" key="3">
    <source>
        <dbReference type="Proteomes" id="UP001223886"/>
    </source>
</evidence>
<keyword evidence="1" id="KW-0479">Metal-binding</keyword>
<protein>
    <recommendedName>
        <fullName evidence="4">Thermophilic metalloprotease (M29)</fullName>
    </recommendedName>
</protein>
<accession>A0ABT9M6N1</accession>
<gene>
    <name evidence="2" type="ORF">J2S24_002318</name>
</gene>
<proteinExistence type="predicted"/>
<keyword evidence="3" id="KW-1185">Reference proteome</keyword>
<dbReference type="EMBL" id="JAURUP010000034">
    <property type="protein sequence ID" value="MDP9751798.1"/>
    <property type="molecule type" value="Genomic_DNA"/>
</dbReference>
<dbReference type="PANTHER" id="PTHR34448">
    <property type="entry name" value="AMINOPEPTIDASE"/>
    <property type="match status" value="1"/>
</dbReference>
<organism evidence="2 3">
    <name type="scientific">Thermoanaerobacter pentosaceus</name>
    <dbReference type="NCBI Taxonomy" id="694059"/>
    <lineage>
        <taxon>Bacteria</taxon>
        <taxon>Bacillati</taxon>
        <taxon>Bacillota</taxon>
        <taxon>Clostridia</taxon>
        <taxon>Thermoanaerobacterales</taxon>
        <taxon>Thermoanaerobacteraceae</taxon>
        <taxon>Thermoanaerobacter</taxon>
    </lineage>
</organism>
<dbReference type="InterPro" id="IPR052170">
    <property type="entry name" value="M29_Exopeptidase"/>
</dbReference>
<dbReference type="RefSeq" id="WP_028992499.1">
    <property type="nucleotide sequence ID" value="NZ_JAURUP010000034.1"/>
</dbReference>
<evidence type="ECO:0000313" key="2">
    <source>
        <dbReference type="EMBL" id="MDP9751798.1"/>
    </source>
</evidence>
<evidence type="ECO:0008006" key="4">
    <source>
        <dbReference type="Google" id="ProtNLM"/>
    </source>
</evidence>
<comment type="caution">
    <text evidence="2">The sequence shown here is derived from an EMBL/GenBank/DDBJ whole genome shotgun (WGS) entry which is preliminary data.</text>
</comment>
<sequence>MDEYKKVIINTLNEFSIIYLIYAEEFMSEFQKYIFSIVLNSNLNIKKYRYNSITEFSGILDKLKKDLPLKKKVNIIYFKPIIDIDVKQGKIFHSWLLDCFCNDIYVLYVETLVNERVINYKDQIAILEFKAGREVFKSVKKYNEMLLQALNTAKKLRIISETGVDISFEFDRKDIYTEAFDIYNEKITQFPGGEVFLLPHCETVNGIIVQVVNNNKFVIKVKNGVADLTDCKKFINRTKDLLVEVGFGTNPAIPSIPTLDLYEKKLGTCHFGFGDSLLLNGSNKDDHHFDIVVPEFKMILDDSVLFQFRGDDFETKPYRENNTLL</sequence>